<dbReference type="PROSITE" id="PS51176">
    <property type="entry name" value="PDH_ADH"/>
    <property type="match status" value="1"/>
</dbReference>
<dbReference type="Pfam" id="PF20463">
    <property type="entry name" value="PDH_C"/>
    <property type="match status" value="1"/>
</dbReference>
<dbReference type="InterPro" id="IPR046825">
    <property type="entry name" value="PDH_C"/>
</dbReference>
<dbReference type="SUPFAM" id="SSF48179">
    <property type="entry name" value="6-phosphogluconate dehydrogenase C-terminal domain-like"/>
    <property type="match status" value="1"/>
</dbReference>
<dbReference type="Gene3D" id="1.10.3660.10">
    <property type="entry name" value="6-phosphogluconate dehydrogenase C-terminal like domain"/>
    <property type="match status" value="1"/>
</dbReference>
<dbReference type="GO" id="GO:0004665">
    <property type="term" value="F:prephenate dehydrogenase (NADP+) activity"/>
    <property type="evidence" value="ECO:0007669"/>
    <property type="project" value="InterPro"/>
</dbReference>
<comment type="catalytic activity">
    <reaction evidence="9">
        <text>prephenate + NAD(+) = 3-(4-hydroxyphenyl)pyruvate + CO2 + NADH</text>
        <dbReference type="Rhea" id="RHEA:13869"/>
        <dbReference type="ChEBI" id="CHEBI:16526"/>
        <dbReference type="ChEBI" id="CHEBI:29934"/>
        <dbReference type="ChEBI" id="CHEBI:36242"/>
        <dbReference type="ChEBI" id="CHEBI:57540"/>
        <dbReference type="ChEBI" id="CHEBI:57945"/>
        <dbReference type="EC" id="1.3.1.12"/>
    </reaction>
</comment>
<dbReference type="InterPro" id="IPR050812">
    <property type="entry name" value="Preph/Arog_dehydrog"/>
</dbReference>
<dbReference type="EC" id="1.3.1.12" evidence="3"/>
<evidence type="ECO:0000256" key="7">
    <source>
        <dbReference type="ARBA" id="ARBA00023027"/>
    </source>
</evidence>
<evidence type="ECO:0000256" key="8">
    <source>
        <dbReference type="ARBA" id="ARBA00023141"/>
    </source>
</evidence>
<dbReference type="InterPro" id="IPR036291">
    <property type="entry name" value="NAD(P)-bd_dom_sf"/>
</dbReference>
<dbReference type="PANTHER" id="PTHR21363">
    <property type="entry name" value="PREPHENATE DEHYDROGENASE"/>
    <property type="match status" value="1"/>
</dbReference>
<keyword evidence="6" id="KW-0560">Oxidoreductase</keyword>
<dbReference type="GO" id="GO:0006571">
    <property type="term" value="P:tyrosine biosynthetic process"/>
    <property type="evidence" value="ECO:0007669"/>
    <property type="project" value="UniProtKB-KW"/>
</dbReference>
<keyword evidence="8" id="KW-0057">Aromatic amino acid biosynthesis</keyword>
<evidence type="ECO:0000256" key="9">
    <source>
        <dbReference type="ARBA" id="ARBA00049260"/>
    </source>
</evidence>
<comment type="caution">
    <text evidence="11">The sequence shown here is derived from an EMBL/GenBank/DDBJ whole genome shotgun (WGS) entry which is preliminary data.</text>
</comment>
<dbReference type="Pfam" id="PF02153">
    <property type="entry name" value="PDH_N"/>
    <property type="match status" value="1"/>
</dbReference>
<name>A0A1V6C5T2_UNCT6</name>
<keyword evidence="4" id="KW-0827">Tyrosine biosynthesis</keyword>
<dbReference type="Gene3D" id="3.40.50.720">
    <property type="entry name" value="NAD(P)-binding Rossmann-like Domain"/>
    <property type="match status" value="1"/>
</dbReference>
<dbReference type="InterPro" id="IPR003099">
    <property type="entry name" value="Prephen_DH"/>
</dbReference>
<sequence>MSMFENIGIAGLGLLGGSIALSVKELGLSKRISGFTRSPKTLERAISLGAVDDGLLNFEEFIKDVDFVVLSAPISANIELARIIGRQKPSLLFTDVGSTKKEIVKMVEDFFPSGHRFVGSHPMAGSEKKGIDQANPFLFKGKTVIITPVSNCSPSTIETIEDFWRKIGARTVRMDADTHDDLCAYTSHLPHLVAFLLVSVFSEKMDKPNASACIGAGFRDTTRIAASDQEIWSEIFLSNSENILNAIEKFKEHLNKIEDMIEKKDAQSLKNMIEKIRKIRSTI</sequence>
<comment type="similarity">
    <text evidence="2">Belongs to the prephenate/arogenate dehydrogenase family.</text>
</comment>
<dbReference type="GO" id="GO:0008977">
    <property type="term" value="F:prephenate dehydrogenase (NAD+) activity"/>
    <property type="evidence" value="ECO:0007669"/>
    <property type="project" value="UniProtKB-EC"/>
</dbReference>
<proteinExistence type="inferred from homology"/>
<dbReference type="FunFam" id="3.40.50.720:FF:000208">
    <property type="entry name" value="Prephenate dehydrogenase"/>
    <property type="match status" value="1"/>
</dbReference>
<feature type="domain" description="Prephenate/arogenate dehydrogenase" evidence="10">
    <location>
        <begin position="5"/>
        <end position="283"/>
    </location>
</feature>
<evidence type="ECO:0000256" key="4">
    <source>
        <dbReference type="ARBA" id="ARBA00022498"/>
    </source>
</evidence>
<dbReference type="EMBL" id="MWDQ01000138">
    <property type="protein sequence ID" value="OQB72201.1"/>
    <property type="molecule type" value="Genomic_DNA"/>
</dbReference>
<evidence type="ECO:0000256" key="6">
    <source>
        <dbReference type="ARBA" id="ARBA00023002"/>
    </source>
</evidence>
<evidence type="ECO:0000313" key="11">
    <source>
        <dbReference type="EMBL" id="OQB72201.1"/>
    </source>
</evidence>
<dbReference type="InterPro" id="IPR008927">
    <property type="entry name" value="6-PGluconate_DH-like_C_sf"/>
</dbReference>
<reference evidence="11" key="1">
    <citation type="submission" date="2017-02" db="EMBL/GenBank/DDBJ databases">
        <title>Delving into the versatile metabolic prowess of the omnipresent phylum Bacteroidetes.</title>
        <authorList>
            <person name="Nobu M.K."/>
            <person name="Mei R."/>
            <person name="Narihiro T."/>
            <person name="Kuroda K."/>
            <person name="Liu W.-T."/>
        </authorList>
    </citation>
    <scope>NUCLEOTIDE SEQUENCE</scope>
    <source>
        <strain evidence="11">ADurb.Bin131</strain>
    </source>
</reference>
<comment type="pathway">
    <text evidence="1">Amino-acid biosynthesis; L-tyrosine biosynthesis; (4-hydroxyphenyl)pyruvate from prephenate (NAD(+) route): step 1/1.</text>
</comment>
<protein>
    <recommendedName>
        <fullName evidence="3">prephenate dehydrogenase</fullName>
        <ecNumber evidence="3">1.3.1.12</ecNumber>
    </recommendedName>
</protein>
<evidence type="ECO:0000259" key="10">
    <source>
        <dbReference type="PROSITE" id="PS51176"/>
    </source>
</evidence>
<accession>A0A1V6C5T2</accession>
<dbReference type="AlphaFoldDB" id="A0A1V6C5T2"/>
<dbReference type="SUPFAM" id="SSF51735">
    <property type="entry name" value="NAD(P)-binding Rossmann-fold domains"/>
    <property type="match status" value="1"/>
</dbReference>
<dbReference type="Proteomes" id="UP000485562">
    <property type="component" value="Unassembled WGS sequence"/>
</dbReference>
<dbReference type="InterPro" id="IPR046826">
    <property type="entry name" value="PDH_N"/>
</dbReference>
<keyword evidence="5" id="KW-0028">Amino-acid biosynthesis</keyword>
<dbReference type="FunFam" id="1.10.3660.10:FF:000003">
    <property type="entry name" value="Prephenate dehydrogenase"/>
    <property type="match status" value="1"/>
</dbReference>
<evidence type="ECO:0000256" key="3">
    <source>
        <dbReference type="ARBA" id="ARBA00012068"/>
    </source>
</evidence>
<dbReference type="PANTHER" id="PTHR21363:SF0">
    <property type="entry name" value="PREPHENATE DEHYDROGENASE [NADP(+)]"/>
    <property type="match status" value="1"/>
</dbReference>
<keyword evidence="7" id="KW-0520">NAD</keyword>
<evidence type="ECO:0000256" key="1">
    <source>
        <dbReference type="ARBA" id="ARBA00005067"/>
    </source>
</evidence>
<dbReference type="GO" id="GO:0070403">
    <property type="term" value="F:NAD+ binding"/>
    <property type="evidence" value="ECO:0007669"/>
    <property type="project" value="InterPro"/>
</dbReference>
<evidence type="ECO:0000256" key="2">
    <source>
        <dbReference type="ARBA" id="ARBA00007964"/>
    </source>
</evidence>
<organism evidence="11">
    <name type="scientific">candidate division TA06 bacterium ADurb.Bin131</name>
    <dbReference type="NCBI Taxonomy" id="1852827"/>
    <lineage>
        <taxon>Bacteria</taxon>
        <taxon>Bacteria division TA06</taxon>
    </lineage>
</organism>
<evidence type="ECO:0000256" key="5">
    <source>
        <dbReference type="ARBA" id="ARBA00022605"/>
    </source>
</evidence>
<gene>
    <name evidence="11" type="ORF">BWX89_01445</name>
</gene>